<proteinExistence type="predicted"/>
<dbReference type="Proteomes" id="UP000003639">
    <property type="component" value="Unassembled WGS sequence"/>
</dbReference>
<name>A6NVE2_9FIRM</name>
<accession>A6NVE2</accession>
<evidence type="ECO:0000313" key="2">
    <source>
        <dbReference type="Proteomes" id="UP000003639"/>
    </source>
</evidence>
<evidence type="ECO:0000313" key="1">
    <source>
        <dbReference type="EMBL" id="EDM99911.1"/>
    </source>
</evidence>
<dbReference type="EMBL" id="AAXG02000013">
    <property type="protein sequence ID" value="EDM99911.1"/>
    <property type="molecule type" value="Genomic_DNA"/>
</dbReference>
<protein>
    <submittedName>
        <fullName evidence="1">Uncharacterized protein</fullName>
    </submittedName>
</protein>
<dbReference type="AlphaFoldDB" id="A6NVE2"/>
<organism evidence="1 2">
    <name type="scientific">Pseudoflavonifractor capillosus ATCC 29799</name>
    <dbReference type="NCBI Taxonomy" id="411467"/>
    <lineage>
        <taxon>Bacteria</taxon>
        <taxon>Bacillati</taxon>
        <taxon>Bacillota</taxon>
        <taxon>Clostridia</taxon>
        <taxon>Eubacteriales</taxon>
        <taxon>Oscillospiraceae</taxon>
        <taxon>Pseudoflavonifractor</taxon>
    </lineage>
</organism>
<keyword evidence="2" id="KW-1185">Reference proteome</keyword>
<reference evidence="1 2" key="1">
    <citation type="submission" date="2007-04" db="EMBL/GenBank/DDBJ databases">
        <authorList>
            <person name="Fulton L."/>
            <person name="Clifton S."/>
            <person name="Fulton B."/>
            <person name="Xu J."/>
            <person name="Minx P."/>
            <person name="Pepin K.H."/>
            <person name="Johnson M."/>
            <person name="Thiruvilangam P."/>
            <person name="Bhonagiri V."/>
            <person name="Nash W.E."/>
            <person name="Mardis E.R."/>
            <person name="Wilson R.K."/>
        </authorList>
    </citation>
    <scope>NUCLEOTIDE SEQUENCE [LARGE SCALE GENOMIC DNA]</scope>
    <source>
        <strain evidence="1 2">ATCC 29799</strain>
    </source>
</reference>
<gene>
    <name evidence="1" type="ORF">BACCAP_02177</name>
</gene>
<comment type="caution">
    <text evidence="1">The sequence shown here is derived from an EMBL/GenBank/DDBJ whole genome shotgun (WGS) entry which is preliminary data.</text>
</comment>
<reference evidence="1 2" key="2">
    <citation type="submission" date="2007-06" db="EMBL/GenBank/DDBJ databases">
        <title>Draft genome sequence of Pseudoflavonifractor capillosus ATCC 29799.</title>
        <authorList>
            <person name="Sudarsanam P."/>
            <person name="Ley R."/>
            <person name="Guruge J."/>
            <person name="Turnbaugh P.J."/>
            <person name="Mahowald M."/>
            <person name="Liep D."/>
            <person name="Gordon J."/>
        </authorList>
    </citation>
    <scope>NUCLEOTIDE SEQUENCE [LARGE SCALE GENOMIC DNA]</scope>
    <source>
        <strain evidence="1 2">ATCC 29799</strain>
    </source>
</reference>
<sequence>MVHKNYSENNDYQVFRYIVIALTGITENAQKSYNRLATQVVQ</sequence>